<dbReference type="InterPro" id="IPR011333">
    <property type="entry name" value="SKP1/BTB/POZ_sf"/>
</dbReference>
<evidence type="ECO:0000313" key="1">
    <source>
        <dbReference type="EMBL" id="JAG26181.1"/>
    </source>
</evidence>
<accession>A0A0A9Y3G2</accession>
<organism evidence="1">
    <name type="scientific">Lygus hesperus</name>
    <name type="common">Western plant bug</name>
    <dbReference type="NCBI Taxonomy" id="30085"/>
    <lineage>
        <taxon>Eukaryota</taxon>
        <taxon>Metazoa</taxon>
        <taxon>Ecdysozoa</taxon>
        <taxon>Arthropoda</taxon>
        <taxon>Hexapoda</taxon>
        <taxon>Insecta</taxon>
        <taxon>Pterygota</taxon>
        <taxon>Neoptera</taxon>
        <taxon>Paraneoptera</taxon>
        <taxon>Hemiptera</taxon>
        <taxon>Heteroptera</taxon>
        <taxon>Panheteroptera</taxon>
        <taxon>Cimicomorpha</taxon>
        <taxon>Miridae</taxon>
        <taxon>Mirini</taxon>
        <taxon>Lygus</taxon>
    </lineage>
</organism>
<reference evidence="1" key="2">
    <citation type="submission" date="2014-07" db="EMBL/GenBank/DDBJ databases">
        <authorList>
            <person name="Hull J."/>
        </authorList>
    </citation>
    <scope>NUCLEOTIDE SEQUENCE</scope>
</reference>
<sequence length="143" mass="17006">HLRRFWKDRNEFQLPDTSDDTVKTVVKYLHCGLFPTREKIDIQLLDVASALQLRNLVIYVEQSLTWDLDPSNVVSIAKYSHSRGPNLLVWSCAQYIKLHLHRIIKWDEEWKNFDFEYYEILCNEMSDGLYPCLLPKFLTTPRS</sequence>
<dbReference type="Gene3D" id="3.30.710.10">
    <property type="entry name" value="Potassium Channel Kv1.1, Chain A"/>
    <property type="match status" value="1"/>
</dbReference>
<protein>
    <submittedName>
        <fullName evidence="1">Kelch-like protein 11</fullName>
    </submittedName>
</protein>
<proteinExistence type="predicted"/>
<name>A0A0A9Y3G2_LYGHE</name>
<reference evidence="1" key="1">
    <citation type="journal article" date="2014" name="PLoS ONE">
        <title>Transcriptome-Based Identification of ABC Transporters in the Western Tarnished Plant Bug Lygus hesperus.</title>
        <authorList>
            <person name="Hull J.J."/>
            <person name="Chaney K."/>
            <person name="Geib S.M."/>
            <person name="Fabrick J.A."/>
            <person name="Brent C.S."/>
            <person name="Walsh D."/>
            <person name="Lavine L.C."/>
        </authorList>
    </citation>
    <scope>NUCLEOTIDE SEQUENCE</scope>
</reference>
<dbReference type="EMBL" id="GBHO01017423">
    <property type="protein sequence ID" value="JAG26181.1"/>
    <property type="molecule type" value="Transcribed_RNA"/>
</dbReference>
<feature type="non-terminal residue" evidence="1">
    <location>
        <position position="1"/>
    </location>
</feature>
<dbReference type="AlphaFoldDB" id="A0A0A9Y3G2"/>
<gene>
    <name evidence="1" type="primary">KLHL11</name>
    <name evidence="1" type="ORF">CM83_12230</name>
</gene>